<evidence type="ECO:0000313" key="2">
    <source>
        <dbReference type="EMBL" id="AHC55192.1"/>
    </source>
</evidence>
<proteinExistence type="predicted"/>
<evidence type="ECO:0000256" key="1">
    <source>
        <dbReference type="SAM" id="Coils"/>
    </source>
</evidence>
<feature type="coiled-coil region" evidence="1">
    <location>
        <begin position="133"/>
        <end position="160"/>
    </location>
</feature>
<reference evidence="2 3" key="1">
    <citation type="journal article" date="2014" name="Arch. Virol.">
        <title>Complete genome sequence of Tunisvirus, a new member of the proposed family Marseilleviridae.</title>
        <authorList>
            <person name="Aherfi S."/>
            <person name="Boughalmi M."/>
            <person name="Pagnier I."/>
            <person name="Fournous G."/>
            <person name="La Scola B."/>
            <person name="Raoult D."/>
            <person name="Colson P."/>
        </authorList>
    </citation>
    <scope>NUCLEOTIDE SEQUENCE [LARGE SCALE GENOMIC DNA]</scope>
    <source>
        <strain evidence="2 3">U484</strain>
    </source>
</reference>
<accession>V9SHE6</accession>
<organism evidence="2 3">
    <name type="scientific">Tunisvirus fontaine2</name>
    <dbReference type="NCBI Taxonomy" id="1421067"/>
    <lineage>
        <taxon>Viruses</taxon>
        <taxon>Varidnaviria</taxon>
        <taxon>Bamfordvirae</taxon>
        <taxon>Nucleocytoviricota</taxon>
        <taxon>Megaviricetes</taxon>
        <taxon>Pimascovirales</taxon>
        <taxon>Pimascovirales incertae sedis</taxon>
        <taxon>Marseilleviridae</taxon>
        <taxon>Losannavirus</taxon>
        <taxon>Losannavirus tunisense</taxon>
    </lineage>
</organism>
<dbReference type="Proteomes" id="UP000232615">
    <property type="component" value="Segment"/>
</dbReference>
<dbReference type="EMBL" id="KF483846">
    <property type="protein sequence ID" value="AHC55192.1"/>
    <property type="molecule type" value="Genomic_DNA"/>
</dbReference>
<gene>
    <name evidence="2" type="ORF">TNS_ORF474</name>
</gene>
<name>V9SHE6_9VIRU</name>
<sequence>MRKPASILNKSEKKIFRKYFVMESQLISEVIDLIQKKFLLVKGRDYEIRCALRSNYSLWKTSRFEVATLKGKSLCYWYETKDEACAEHLFFDCVPPAFKKHFSRAISKLEMLRTLKRGMKASPNLSMMYRKKYKSSLKDVEELQSENARLLQENLELRYAPGGEGYLKAKEHFEQFIL</sequence>
<keyword evidence="3" id="KW-1185">Reference proteome</keyword>
<evidence type="ECO:0000313" key="3">
    <source>
        <dbReference type="Proteomes" id="UP000232615"/>
    </source>
</evidence>
<protein>
    <submittedName>
        <fullName evidence="2">Uncharacterized protein</fullName>
    </submittedName>
</protein>
<keyword evidence="1" id="KW-0175">Coiled coil</keyword>